<evidence type="ECO:0000313" key="2">
    <source>
        <dbReference type="Proteomes" id="UP000657574"/>
    </source>
</evidence>
<proteinExistence type="predicted"/>
<reference evidence="1" key="2">
    <citation type="submission" date="2020-09" db="EMBL/GenBank/DDBJ databases">
        <authorList>
            <person name="Sun Q."/>
            <person name="Ohkuma M."/>
        </authorList>
    </citation>
    <scope>NUCLEOTIDE SEQUENCE</scope>
    <source>
        <strain evidence="1">JCM 3086</strain>
    </source>
</reference>
<evidence type="ECO:0000313" key="1">
    <source>
        <dbReference type="EMBL" id="GGJ53550.1"/>
    </source>
</evidence>
<gene>
    <name evidence="1" type="ORF">GCM10010121_075390</name>
</gene>
<organism evidence="1 2">
    <name type="scientific">Streptomyces brasiliensis</name>
    <dbReference type="NCBI Taxonomy" id="1954"/>
    <lineage>
        <taxon>Bacteria</taxon>
        <taxon>Bacillati</taxon>
        <taxon>Actinomycetota</taxon>
        <taxon>Actinomycetes</taxon>
        <taxon>Kitasatosporales</taxon>
        <taxon>Streptomycetaceae</taxon>
        <taxon>Streptomyces</taxon>
    </lineage>
</organism>
<name>A0A917L927_9ACTN</name>
<dbReference type="Proteomes" id="UP000657574">
    <property type="component" value="Unassembled WGS sequence"/>
</dbReference>
<keyword evidence="2" id="KW-1185">Reference proteome</keyword>
<sequence>MPSSRATAVTVFPEESTRAIASRLNSSVYRFVYLFPTWCYFHWTSCPSLQVSTIKGKLQLPQQAMTVREGWHGEVGDGQFLSIRLNSGEPVGQFTVGFHGRGQSGWMVHAVDECVASPLADVLGGLLLSDGAEVITRQDEIPVEVEPGDVALRMVPTGAESSEEALVPQPHQVDGPQCSCRPYWRSRRDAAKGGLGAVPEDTIIFRLVDAPGLGCFSITSSSWNFAASVPHVQAELAQDRGRPRSAASDWCGRNVRLAADRW</sequence>
<accession>A0A917L927</accession>
<dbReference type="EMBL" id="BMQA01000044">
    <property type="protein sequence ID" value="GGJ53550.1"/>
    <property type="molecule type" value="Genomic_DNA"/>
</dbReference>
<protein>
    <submittedName>
        <fullName evidence="1">Uncharacterized protein</fullName>
    </submittedName>
</protein>
<dbReference type="AlphaFoldDB" id="A0A917L927"/>
<comment type="caution">
    <text evidence="1">The sequence shown here is derived from an EMBL/GenBank/DDBJ whole genome shotgun (WGS) entry which is preliminary data.</text>
</comment>
<reference evidence="1" key="1">
    <citation type="journal article" date="2014" name="Int. J. Syst. Evol. Microbiol.">
        <title>Complete genome sequence of Corynebacterium casei LMG S-19264T (=DSM 44701T), isolated from a smear-ripened cheese.</title>
        <authorList>
            <consortium name="US DOE Joint Genome Institute (JGI-PGF)"/>
            <person name="Walter F."/>
            <person name="Albersmeier A."/>
            <person name="Kalinowski J."/>
            <person name="Ruckert C."/>
        </authorList>
    </citation>
    <scope>NUCLEOTIDE SEQUENCE</scope>
    <source>
        <strain evidence="1">JCM 3086</strain>
    </source>
</reference>